<dbReference type="InterPro" id="IPR001254">
    <property type="entry name" value="Trypsin_dom"/>
</dbReference>
<dbReference type="InterPro" id="IPR043504">
    <property type="entry name" value="Peptidase_S1_PA_chymotrypsin"/>
</dbReference>
<dbReference type="PRINTS" id="PR00722">
    <property type="entry name" value="CHYMOTRYPSIN"/>
</dbReference>
<evidence type="ECO:0000313" key="7">
    <source>
        <dbReference type="Proteomes" id="UP000440578"/>
    </source>
</evidence>
<keyword evidence="6" id="KW-0378">Hydrolase</keyword>
<feature type="region of interest" description="Disordered" evidence="3">
    <location>
        <begin position="197"/>
        <end position="268"/>
    </location>
</feature>
<evidence type="ECO:0000256" key="1">
    <source>
        <dbReference type="ARBA" id="ARBA00023157"/>
    </source>
</evidence>
<dbReference type="Pfam" id="PF00089">
    <property type="entry name" value="Trypsin"/>
    <property type="match status" value="1"/>
</dbReference>
<dbReference type="EMBL" id="VIIS01001952">
    <property type="protein sequence ID" value="KAF0290479.1"/>
    <property type="molecule type" value="Genomic_DNA"/>
</dbReference>
<evidence type="ECO:0000256" key="4">
    <source>
        <dbReference type="SAM" id="SignalP"/>
    </source>
</evidence>
<dbReference type="PROSITE" id="PS00135">
    <property type="entry name" value="TRYPSIN_SER"/>
    <property type="match status" value="1"/>
</dbReference>
<dbReference type="OrthoDB" id="6359355at2759"/>
<protein>
    <submittedName>
        <fullName evidence="6">Venom serine protease Bi-VSP</fullName>
    </submittedName>
</protein>
<evidence type="ECO:0000313" key="6">
    <source>
        <dbReference type="EMBL" id="KAF0290479.1"/>
    </source>
</evidence>
<dbReference type="CDD" id="cd00190">
    <property type="entry name" value="Tryp_SPc"/>
    <property type="match status" value="1"/>
</dbReference>
<keyword evidence="4" id="KW-0732">Signal</keyword>
<comment type="similarity">
    <text evidence="2">Belongs to the peptidase S1 family. CLIP subfamily.</text>
</comment>
<feature type="region of interest" description="Disordered" evidence="3">
    <location>
        <begin position="146"/>
        <end position="166"/>
    </location>
</feature>
<dbReference type="PROSITE" id="PS50240">
    <property type="entry name" value="TRYPSIN_DOM"/>
    <property type="match status" value="1"/>
</dbReference>
<evidence type="ECO:0000259" key="5">
    <source>
        <dbReference type="PROSITE" id="PS50240"/>
    </source>
</evidence>
<feature type="compositionally biased region" description="Gly residues" evidence="3">
    <location>
        <begin position="222"/>
        <end position="231"/>
    </location>
</feature>
<comment type="caution">
    <text evidence="6">The sequence shown here is derived from an EMBL/GenBank/DDBJ whole genome shotgun (WGS) entry which is preliminary data.</text>
</comment>
<dbReference type="GO" id="GO:0004252">
    <property type="term" value="F:serine-type endopeptidase activity"/>
    <property type="evidence" value="ECO:0007669"/>
    <property type="project" value="InterPro"/>
</dbReference>
<dbReference type="Gene3D" id="2.40.10.10">
    <property type="entry name" value="Trypsin-like serine proteases"/>
    <property type="match status" value="1"/>
</dbReference>
<dbReference type="SMART" id="SM00020">
    <property type="entry name" value="Tryp_SPc"/>
    <property type="match status" value="1"/>
</dbReference>
<dbReference type="PANTHER" id="PTHR24256">
    <property type="entry name" value="TRYPTASE-RELATED"/>
    <property type="match status" value="1"/>
</dbReference>
<proteinExistence type="inferred from homology"/>
<organism evidence="6 7">
    <name type="scientific">Amphibalanus amphitrite</name>
    <name type="common">Striped barnacle</name>
    <name type="synonym">Balanus amphitrite</name>
    <dbReference type="NCBI Taxonomy" id="1232801"/>
    <lineage>
        <taxon>Eukaryota</taxon>
        <taxon>Metazoa</taxon>
        <taxon>Ecdysozoa</taxon>
        <taxon>Arthropoda</taxon>
        <taxon>Crustacea</taxon>
        <taxon>Multicrustacea</taxon>
        <taxon>Cirripedia</taxon>
        <taxon>Thoracica</taxon>
        <taxon>Thoracicalcarea</taxon>
        <taxon>Balanomorpha</taxon>
        <taxon>Balanoidea</taxon>
        <taxon>Balanidae</taxon>
        <taxon>Amphibalaninae</taxon>
        <taxon>Amphibalanus</taxon>
    </lineage>
</organism>
<gene>
    <name evidence="6" type="primary">VSP_2</name>
    <name evidence="6" type="ORF">FJT64_011330</name>
</gene>
<feature type="compositionally biased region" description="Basic residues" evidence="3">
    <location>
        <begin position="242"/>
        <end position="251"/>
    </location>
</feature>
<dbReference type="InterPro" id="IPR051487">
    <property type="entry name" value="Ser/Thr_Proteases_Immune/Dev"/>
</dbReference>
<dbReference type="InterPro" id="IPR001314">
    <property type="entry name" value="Peptidase_S1A"/>
</dbReference>
<sequence>MALWLCLLAAVALPATGSAQALFSSSAVCYTKSFSFGVCVSPSQCQVHGDGSSRCSADQICCTRDQVQPQTTSTTSTTAEPPAQLVADCGLAHPNTFLLRSRRALTSPAEFGRHQTEPHALLAPTESGSTAPHDDIVGLLVSGGAAGEAAGASGPPSGESAHAADGPSQAAVLLIGSEAAVAEHTNAHGGVERAGQYPMRRHSNGHINGHTNGHTNEHEEGSSGGPIGGGVLERTELGRTRSVGRRRRQRTRTASAPPWAAGRGWRCSADSDQPPAQRWFCTGALIAPSAVLTAARCVADRSAGSLLVRLGEYDLSRTGDGRVTEVAAAAVTAHPQWRTGRHDLALVRLARPVAFSTRVRPVCLPPPAGADLSGAGAELAGWRQLRRPPAGRHQLAQAHLHLLGRHECEQKYADWPELNATFPGGFGGGLLCAVGRDGSSRDACQGDSGGPLVVRERSGRYQLVGVAAAGLGCHIPRYPALYTRVSEYISWIVEHSQ</sequence>
<keyword evidence="1" id="KW-1015">Disulfide bond</keyword>
<feature type="compositionally biased region" description="Low complexity" evidence="3">
    <location>
        <begin position="147"/>
        <end position="164"/>
    </location>
</feature>
<feature type="compositionally biased region" description="Polar residues" evidence="3">
    <location>
        <begin position="205"/>
        <end position="214"/>
    </location>
</feature>
<reference evidence="6 7" key="1">
    <citation type="submission" date="2019-07" db="EMBL/GenBank/DDBJ databases">
        <title>Draft genome assembly of a fouling barnacle, Amphibalanus amphitrite (Darwin, 1854): The first reference genome for Thecostraca.</title>
        <authorList>
            <person name="Kim W."/>
        </authorList>
    </citation>
    <scope>NUCLEOTIDE SEQUENCE [LARGE SCALE GENOMIC DNA]</scope>
    <source>
        <strain evidence="6">SNU_AA5</strain>
        <tissue evidence="6">Soma without cirri and trophi</tissue>
    </source>
</reference>
<feature type="signal peptide" evidence="4">
    <location>
        <begin position="1"/>
        <end position="19"/>
    </location>
</feature>
<feature type="chain" id="PRO_5025618839" evidence="4">
    <location>
        <begin position="20"/>
        <end position="497"/>
    </location>
</feature>
<dbReference type="Proteomes" id="UP000440578">
    <property type="component" value="Unassembled WGS sequence"/>
</dbReference>
<dbReference type="InterPro" id="IPR033116">
    <property type="entry name" value="TRYPSIN_SER"/>
</dbReference>
<dbReference type="InterPro" id="IPR009003">
    <property type="entry name" value="Peptidase_S1_PA"/>
</dbReference>
<dbReference type="GO" id="GO:0006508">
    <property type="term" value="P:proteolysis"/>
    <property type="evidence" value="ECO:0007669"/>
    <property type="project" value="UniProtKB-KW"/>
</dbReference>
<dbReference type="SUPFAM" id="SSF50494">
    <property type="entry name" value="Trypsin-like serine proteases"/>
    <property type="match status" value="1"/>
</dbReference>
<name>A0A6A4VBG2_AMPAM</name>
<keyword evidence="7" id="KW-1185">Reference proteome</keyword>
<dbReference type="AlphaFoldDB" id="A0A6A4VBG2"/>
<keyword evidence="6" id="KW-0645">Protease</keyword>
<evidence type="ECO:0000256" key="2">
    <source>
        <dbReference type="ARBA" id="ARBA00024195"/>
    </source>
</evidence>
<feature type="domain" description="Peptidase S1" evidence="5">
    <location>
        <begin position="227"/>
        <end position="497"/>
    </location>
</feature>
<evidence type="ECO:0000256" key="3">
    <source>
        <dbReference type="SAM" id="MobiDB-lite"/>
    </source>
</evidence>
<accession>A0A6A4VBG2</accession>